<name>A0A7X6R0Q1_9CELL</name>
<comment type="similarity">
    <text evidence="2">Belongs to the EamA transporter family.</text>
</comment>
<feature type="transmembrane region" description="Helical" evidence="6">
    <location>
        <begin position="187"/>
        <end position="206"/>
    </location>
</feature>
<evidence type="ECO:0000256" key="2">
    <source>
        <dbReference type="ARBA" id="ARBA00007362"/>
    </source>
</evidence>
<organism evidence="8 9">
    <name type="scientific">Cellulomonas denverensis</name>
    <dbReference type="NCBI Taxonomy" id="264297"/>
    <lineage>
        <taxon>Bacteria</taxon>
        <taxon>Bacillati</taxon>
        <taxon>Actinomycetota</taxon>
        <taxon>Actinomycetes</taxon>
        <taxon>Micrococcales</taxon>
        <taxon>Cellulomonadaceae</taxon>
        <taxon>Cellulomonas</taxon>
    </lineage>
</organism>
<evidence type="ECO:0000256" key="5">
    <source>
        <dbReference type="ARBA" id="ARBA00023136"/>
    </source>
</evidence>
<accession>A0A7X6R0Q1</accession>
<sequence>MTERARGLVVAGCLTGATLFWAGNYVVGAAAVRELSPVSLTALRWAIAALPLVVIAQLVERPDWRAALRTWRRQLMLAVVGMIGYALLVYSALQHTSSVNASLVNALNPALIALLAAALARSAPSRQAVAGMLLGLAGVLVVLTRGRIETLLSLHVNLGDLLMLGAITVWSIYTVIGRSNAGSVPPITATAIQAVLSAVVMAPFALAGQVHWPRTGSGTMALLFIAVFPSLGAYLLWNLGLRRLPERAAGTAGVYMNLITVFTVAINAVLGYRIGAAQLVGGALVLGGVLLVHRARR</sequence>
<dbReference type="EMBL" id="JAAXOX010000016">
    <property type="protein sequence ID" value="NKY24473.1"/>
    <property type="molecule type" value="Genomic_DNA"/>
</dbReference>
<proteinExistence type="inferred from homology"/>
<protein>
    <submittedName>
        <fullName evidence="8">DMT family transporter</fullName>
    </submittedName>
</protein>
<evidence type="ECO:0000256" key="3">
    <source>
        <dbReference type="ARBA" id="ARBA00022692"/>
    </source>
</evidence>
<evidence type="ECO:0000259" key="7">
    <source>
        <dbReference type="Pfam" id="PF00892"/>
    </source>
</evidence>
<dbReference type="InterPro" id="IPR000620">
    <property type="entry name" value="EamA_dom"/>
</dbReference>
<gene>
    <name evidence="8" type="ORF">HGA03_17580</name>
</gene>
<dbReference type="AlphaFoldDB" id="A0A7X6R0Q1"/>
<feature type="transmembrane region" description="Helical" evidence="6">
    <location>
        <begin position="75"/>
        <end position="93"/>
    </location>
</feature>
<dbReference type="InterPro" id="IPR050638">
    <property type="entry name" value="AA-Vitamin_Transporters"/>
</dbReference>
<comment type="caution">
    <text evidence="8">The sequence shown here is derived from an EMBL/GenBank/DDBJ whole genome shotgun (WGS) entry which is preliminary data.</text>
</comment>
<feature type="transmembrane region" description="Helical" evidence="6">
    <location>
        <begin position="276"/>
        <end position="293"/>
    </location>
</feature>
<dbReference type="InterPro" id="IPR037185">
    <property type="entry name" value="EmrE-like"/>
</dbReference>
<evidence type="ECO:0000256" key="6">
    <source>
        <dbReference type="SAM" id="Phobius"/>
    </source>
</evidence>
<feature type="domain" description="EamA" evidence="7">
    <location>
        <begin position="15"/>
        <end position="143"/>
    </location>
</feature>
<keyword evidence="4 6" id="KW-1133">Transmembrane helix</keyword>
<feature type="transmembrane region" description="Helical" evidence="6">
    <location>
        <begin position="218"/>
        <end position="237"/>
    </location>
</feature>
<dbReference type="Pfam" id="PF00892">
    <property type="entry name" value="EamA"/>
    <property type="match status" value="2"/>
</dbReference>
<evidence type="ECO:0000256" key="4">
    <source>
        <dbReference type="ARBA" id="ARBA00022989"/>
    </source>
</evidence>
<reference evidence="8 9" key="1">
    <citation type="submission" date="2020-04" db="EMBL/GenBank/DDBJ databases">
        <title>MicrobeNet Type strains.</title>
        <authorList>
            <person name="Nicholson A.C."/>
        </authorList>
    </citation>
    <scope>NUCLEOTIDE SEQUENCE [LARGE SCALE GENOMIC DNA]</scope>
    <source>
        <strain evidence="8 9">ATCC BAA-788</strain>
    </source>
</reference>
<feature type="transmembrane region" description="Helical" evidence="6">
    <location>
        <begin position="249"/>
        <end position="270"/>
    </location>
</feature>
<feature type="transmembrane region" description="Helical" evidence="6">
    <location>
        <begin position="99"/>
        <end position="120"/>
    </location>
</feature>
<dbReference type="PANTHER" id="PTHR32322:SF2">
    <property type="entry name" value="EAMA DOMAIN-CONTAINING PROTEIN"/>
    <property type="match status" value="1"/>
</dbReference>
<keyword evidence="3 6" id="KW-0812">Transmembrane</keyword>
<dbReference type="RefSeq" id="WP_168631598.1">
    <property type="nucleotide sequence ID" value="NZ_BONL01000008.1"/>
</dbReference>
<evidence type="ECO:0000313" key="9">
    <source>
        <dbReference type="Proteomes" id="UP000581206"/>
    </source>
</evidence>
<keyword evidence="9" id="KW-1185">Reference proteome</keyword>
<dbReference type="GO" id="GO:0016020">
    <property type="term" value="C:membrane"/>
    <property type="evidence" value="ECO:0007669"/>
    <property type="project" value="UniProtKB-SubCell"/>
</dbReference>
<feature type="transmembrane region" description="Helical" evidence="6">
    <location>
        <begin position="127"/>
        <end position="148"/>
    </location>
</feature>
<feature type="transmembrane region" description="Helical" evidence="6">
    <location>
        <begin position="154"/>
        <end position="175"/>
    </location>
</feature>
<feature type="domain" description="EamA" evidence="7">
    <location>
        <begin position="158"/>
        <end position="292"/>
    </location>
</feature>
<dbReference type="PANTHER" id="PTHR32322">
    <property type="entry name" value="INNER MEMBRANE TRANSPORTER"/>
    <property type="match status" value="1"/>
</dbReference>
<evidence type="ECO:0000256" key="1">
    <source>
        <dbReference type="ARBA" id="ARBA00004141"/>
    </source>
</evidence>
<dbReference type="Proteomes" id="UP000581206">
    <property type="component" value="Unassembled WGS sequence"/>
</dbReference>
<feature type="transmembrane region" description="Helical" evidence="6">
    <location>
        <begin position="38"/>
        <end position="59"/>
    </location>
</feature>
<dbReference type="SUPFAM" id="SSF103481">
    <property type="entry name" value="Multidrug resistance efflux transporter EmrE"/>
    <property type="match status" value="2"/>
</dbReference>
<evidence type="ECO:0000313" key="8">
    <source>
        <dbReference type="EMBL" id="NKY24473.1"/>
    </source>
</evidence>
<comment type="subcellular location">
    <subcellularLocation>
        <location evidence="1">Membrane</location>
        <topology evidence="1">Multi-pass membrane protein</topology>
    </subcellularLocation>
</comment>
<keyword evidence="5 6" id="KW-0472">Membrane</keyword>